<organism evidence="6 7">
    <name type="scientific">Ustilaginoidea virens</name>
    <name type="common">Rice false smut fungus</name>
    <name type="synonym">Villosiclava virens</name>
    <dbReference type="NCBI Taxonomy" id="1159556"/>
    <lineage>
        <taxon>Eukaryota</taxon>
        <taxon>Fungi</taxon>
        <taxon>Dikarya</taxon>
        <taxon>Ascomycota</taxon>
        <taxon>Pezizomycotina</taxon>
        <taxon>Sordariomycetes</taxon>
        <taxon>Hypocreomycetidae</taxon>
        <taxon>Hypocreales</taxon>
        <taxon>Clavicipitaceae</taxon>
        <taxon>Ustilaginoidea</taxon>
    </lineage>
</organism>
<comment type="similarity">
    <text evidence="1">Belongs to the AB hydrolase superfamily. Lipase family. Class 3 subfamily.</text>
</comment>
<proteinExistence type="inferred from homology"/>
<feature type="signal peptide" evidence="4">
    <location>
        <begin position="1"/>
        <end position="15"/>
    </location>
</feature>
<sequence length="330" mass="35991">MFLQSLLAFAALVAASPITPVDEYAALIEQRDDISVQDYSSLKFYVQHAAAAYCNFNTPPGQPIVCQNSACPLVQQDQPTVVASFVGQFTGIGAYVAVDNARQEIVLSVRGSNNIRNFITDLIFAWQACDFAGNCRVHTGFAESWKEIQDAASLAITAALGQNPGFRVVATGHSLGGAVATLGAAYLRQQGLSVDLYTYGAPRVGNEDFANWMTSQPGGQWRVTHDNDPVPRLPPIFFGYRHLSPEYWLANGQDAQNDYPIGQVQKCMGIANTACNGGTFGLDVVAHLHYLTYVSACTGFPLKWKRGDPSDEELEQRLNAWSQKDQDLTK</sequence>
<dbReference type="Gene3D" id="3.40.50.1820">
    <property type="entry name" value="alpha/beta hydrolase"/>
    <property type="match status" value="1"/>
</dbReference>
<evidence type="ECO:0000256" key="1">
    <source>
        <dbReference type="ARBA" id="ARBA00043996"/>
    </source>
</evidence>
<evidence type="ECO:0000256" key="2">
    <source>
        <dbReference type="ARBA" id="ARBA00047591"/>
    </source>
</evidence>
<dbReference type="PANTHER" id="PTHR45856">
    <property type="entry name" value="ALPHA/BETA-HYDROLASES SUPERFAMILY PROTEIN"/>
    <property type="match status" value="1"/>
</dbReference>
<feature type="chain" id="PRO_5034090948" description="Fungal lipase-type domain-containing protein" evidence="4">
    <location>
        <begin position="16"/>
        <end position="330"/>
    </location>
</feature>
<keyword evidence="4" id="KW-0732">Signal</keyword>
<dbReference type="SUPFAM" id="SSF53474">
    <property type="entry name" value="alpha/beta-Hydrolases"/>
    <property type="match status" value="1"/>
</dbReference>
<dbReference type="OrthoDB" id="426718at2759"/>
<accession>A0A8E5MJV1</accession>
<dbReference type="PANTHER" id="PTHR45856:SF11">
    <property type="entry name" value="FUNGAL LIPASE-LIKE DOMAIN-CONTAINING PROTEIN"/>
    <property type="match status" value="1"/>
</dbReference>
<dbReference type="Proteomes" id="UP000027002">
    <property type="component" value="Chromosome 5"/>
</dbReference>
<dbReference type="InterPro" id="IPR051218">
    <property type="entry name" value="Sec_MonoDiacylglyc_Lipase"/>
</dbReference>
<comment type="catalytic activity">
    <reaction evidence="3">
        <text>a monoacylglycerol + H2O = glycerol + a fatty acid + H(+)</text>
        <dbReference type="Rhea" id="RHEA:15245"/>
        <dbReference type="ChEBI" id="CHEBI:15377"/>
        <dbReference type="ChEBI" id="CHEBI:15378"/>
        <dbReference type="ChEBI" id="CHEBI:17408"/>
        <dbReference type="ChEBI" id="CHEBI:17754"/>
        <dbReference type="ChEBI" id="CHEBI:28868"/>
    </reaction>
</comment>
<evidence type="ECO:0000259" key="5">
    <source>
        <dbReference type="Pfam" id="PF01764"/>
    </source>
</evidence>
<dbReference type="InterPro" id="IPR029058">
    <property type="entry name" value="AB_hydrolase_fold"/>
</dbReference>
<dbReference type="InterPro" id="IPR002921">
    <property type="entry name" value="Fungal_lipase-type"/>
</dbReference>
<name>A0A8E5MJV1_USTVR</name>
<dbReference type="GeneID" id="66067459"/>
<feature type="domain" description="Fungal lipase-type" evidence="5">
    <location>
        <begin position="106"/>
        <end position="237"/>
    </location>
</feature>
<protein>
    <recommendedName>
        <fullName evidence="5">Fungal lipase-type domain-containing protein</fullName>
    </recommendedName>
</protein>
<dbReference type="AlphaFoldDB" id="A0A8E5MJV1"/>
<dbReference type="Pfam" id="PF01764">
    <property type="entry name" value="Lipase_3"/>
    <property type="match status" value="1"/>
</dbReference>
<evidence type="ECO:0000256" key="4">
    <source>
        <dbReference type="SAM" id="SignalP"/>
    </source>
</evidence>
<evidence type="ECO:0000313" key="6">
    <source>
        <dbReference type="EMBL" id="QUC22441.1"/>
    </source>
</evidence>
<evidence type="ECO:0000256" key="3">
    <source>
        <dbReference type="ARBA" id="ARBA00048461"/>
    </source>
</evidence>
<reference evidence="6" key="1">
    <citation type="submission" date="2020-03" db="EMBL/GenBank/DDBJ databases">
        <title>A mixture of massive structural variations and highly conserved coding sequences in Ustilaginoidea virens genome.</title>
        <authorList>
            <person name="Zhang K."/>
            <person name="Zhao Z."/>
            <person name="Zhang Z."/>
            <person name="Li Y."/>
            <person name="Hsiang T."/>
            <person name="Sun W."/>
        </authorList>
    </citation>
    <scope>NUCLEOTIDE SEQUENCE</scope>
    <source>
        <strain evidence="6">UV-8b</strain>
    </source>
</reference>
<evidence type="ECO:0000313" key="7">
    <source>
        <dbReference type="Proteomes" id="UP000027002"/>
    </source>
</evidence>
<keyword evidence="7" id="KW-1185">Reference proteome</keyword>
<dbReference type="EMBL" id="CP072757">
    <property type="protein sequence ID" value="QUC22441.1"/>
    <property type="molecule type" value="Genomic_DNA"/>
</dbReference>
<comment type="catalytic activity">
    <reaction evidence="2">
        <text>a diacylglycerol + H2O = a monoacylglycerol + a fatty acid + H(+)</text>
        <dbReference type="Rhea" id="RHEA:32731"/>
        <dbReference type="ChEBI" id="CHEBI:15377"/>
        <dbReference type="ChEBI" id="CHEBI:15378"/>
        <dbReference type="ChEBI" id="CHEBI:17408"/>
        <dbReference type="ChEBI" id="CHEBI:18035"/>
        <dbReference type="ChEBI" id="CHEBI:28868"/>
    </reaction>
</comment>
<dbReference type="GO" id="GO:0006629">
    <property type="term" value="P:lipid metabolic process"/>
    <property type="evidence" value="ECO:0007669"/>
    <property type="project" value="InterPro"/>
</dbReference>
<dbReference type="CDD" id="cd00519">
    <property type="entry name" value="Lipase_3"/>
    <property type="match status" value="1"/>
</dbReference>
<dbReference type="RefSeq" id="XP_043000114.1">
    <property type="nucleotide sequence ID" value="XM_043144179.1"/>
</dbReference>
<gene>
    <name evidence="6" type="ORF">UV8b_06682</name>
</gene>
<dbReference type="KEGG" id="uvi:66067459"/>